<feature type="binding site" evidence="5">
    <location>
        <position position="74"/>
    </location>
    <ligand>
        <name>Zn(2+)</name>
        <dbReference type="ChEBI" id="CHEBI:29105"/>
        <label>2</label>
    </ligand>
</feature>
<evidence type="ECO:0000256" key="4">
    <source>
        <dbReference type="PIRNR" id="PIRNR005586"/>
    </source>
</evidence>
<evidence type="ECO:0000313" key="9">
    <source>
        <dbReference type="Proteomes" id="UP000037237"/>
    </source>
</evidence>
<feature type="binding site" evidence="5">
    <location>
        <position position="4"/>
    </location>
    <ligand>
        <name>Zn(2+)</name>
        <dbReference type="ChEBI" id="CHEBI:29105"/>
        <label>1</label>
    </ligand>
</feature>
<dbReference type="SMART" id="SM00440">
    <property type="entry name" value="ZnF_C2C2"/>
    <property type="match status" value="1"/>
</dbReference>
<dbReference type="GO" id="GO:0003899">
    <property type="term" value="F:DNA-directed RNA polymerase activity"/>
    <property type="evidence" value="ECO:0007669"/>
    <property type="project" value="InterPro"/>
</dbReference>
<reference evidence="8 9" key="1">
    <citation type="submission" date="2015-06" db="EMBL/GenBank/DDBJ databases">
        <title>New insights into the roles of widespread benthic archaea in carbon and nitrogen cycling.</title>
        <authorList>
            <person name="Lazar C.S."/>
            <person name="Baker B.J."/>
            <person name="Seitz K.W."/>
            <person name="Hyde A.S."/>
            <person name="Dick G.J."/>
            <person name="Hinrichs K.-U."/>
            <person name="Teske A.P."/>
        </authorList>
    </citation>
    <scope>NUCLEOTIDE SEQUENCE [LARGE SCALE GENOMIC DNA]</scope>
    <source>
        <strain evidence="8">SG8-32-1</strain>
    </source>
</reference>
<feature type="binding site" evidence="5">
    <location>
        <position position="24"/>
    </location>
    <ligand>
        <name>Zn(2+)</name>
        <dbReference type="ChEBI" id="CHEBI:29105"/>
        <label>1</label>
    </ligand>
</feature>
<evidence type="ECO:0000256" key="3">
    <source>
        <dbReference type="ARBA" id="ARBA00022833"/>
    </source>
</evidence>
<feature type="binding site" evidence="5">
    <location>
        <position position="7"/>
    </location>
    <ligand>
        <name>Zn(2+)</name>
        <dbReference type="ChEBI" id="CHEBI:29105"/>
        <label>1</label>
    </ligand>
</feature>
<evidence type="ECO:0000256" key="2">
    <source>
        <dbReference type="ARBA" id="ARBA00022771"/>
    </source>
</evidence>
<evidence type="ECO:0000313" key="8">
    <source>
        <dbReference type="EMBL" id="KON31919.1"/>
    </source>
</evidence>
<dbReference type="PROSITE" id="PS00466">
    <property type="entry name" value="ZF_TFIIS_1"/>
    <property type="match status" value="1"/>
</dbReference>
<dbReference type="Proteomes" id="UP000037237">
    <property type="component" value="Unassembled WGS sequence"/>
</dbReference>
<feature type="binding site" evidence="5">
    <location>
        <position position="102"/>
    </location>
    <ligand>
        <name>Zn(2+)</name>
        <dbReference type="ChEBI" id="CHEBI:29105"/>
        <label>2</label>
    </ligand>
</feature>
<feature type="zinc finger region" description="C4-type" evidence="6">
    <location>
        <begin position="4"/>
        <end position="27"/>
    </location>
</feature>
<accession>A0A0M0BTX7</accession>
<evidence type="ECO:0000256" key="5">
    <source>
        <dbReference type="PIRSR" id="PIRSR005586-1"/>
    </source>
</evidence>
<sequence length="110" mass="12457">MEFCPTCEKRMVLRRTIDGSVFICPVCKCKKNTTKTSTAKMVVPKKPRETIVVIGKEAQNIKTNPTASINCPKCENNLAFTWQVQTRAGDEGATQFFRCTKCSHTFRLYT</sequence>
<feature type="binding site" evidence="5">
    <location>
        <position position="71"/>
    </location>
    <ligand>
        <name>Zn(2+)</name>
        <dbReference type="ChEBI" id="CHEBI:29105"/>
        <label>2</label>
    </ligand>
</feature>
<proteinExistence type="inferred from homology"/>
<protein>
    <recommendedName>
        <fullName evidence="7">TFIIS-type domain-containing protein</fullName>
    </recommendedName>
</protein>
<organism evidence="8 9">
    <name type="scientific">miscellaneous Crenarchaeota group-1 archaeon SG8-32-1</name>
    <dbReference type="NCBI Taxonomy" id="1685124"/>
    <lineage>
        <taxon>Archaea</taxon>
        <taxon>Candidatus Bathyarchaeota</taxon>
        <taxon>MCG-1</taxon>
    </lineage>
</organism>
<evidence type="ECO:0000259" key="7">
    <source>
        <dbReference type="PROSITE" id="PS51133"/>
    </source>
</evidence>
<comment type="caution">
    <text evidence="8">The sequence shown here is derived from an EMBL/GenBank/DDBJ whole genome shotgun (WGS) entry which is preliminary data.</text>
</comment>
<keyword evidence="3 5" id="KW-0862">Zinc</keyword>
<dbReference type="Gene3D" id="2.20.25.10">
    <property type="match status" value="1"/>
</dbReference>
<gene>
    <name evidence="8" type="ORF">AC477_03655</name>
</gene>
<feature type="binding site" evidence="5">
    <location>
        <position position="99"/>
    </location>
    <ligand>
        <name>Zn(2+)</name>
        <dbReference type="ChEBI" id="CHEBI:29105"/>
        <label>2</label>
    </ligand>
</feature>
<dbReference type="CDD" id="cd00656">
    <property type="entry name" value="Zn-ribbon"/>
    <property type="match status" value="1"/>
</dbReference>
<dbReference type="PIRSF" id="PIRSF005586">
    <property type="entry name" value="RNApol_RpoM"/>
    <property type="match status" value="1"/>
</dbReference>
<feature type="binding site" evidence="5">
    <location>
        <position position="27"/>
    </location>
    <ligand>
        <name>Zn(2+)</name>
        <dbReference type="ChEBI" id="CHEBI:29105"/>
        <label>1</label>
    </ligand>
</feature>
<dbReference type="SUPFAM" id="SSF57783">
    <property type="entry name" value="Zinc beta-ribbon"/>
    <property type="match status" value="1"/>
</dbReference>
<feature type="domain" description="TFIIS-type" evidence="7">
    <location>
        <begin position="67"/>
        <end position="107"/>
    </location>
</feature>
<dbReference type="GO" id="GO:0006351">
    <property type="term" value="P:DNA-templated transcription"/>
    <property type="evidence" value="ECO:0007669"/>
    <property type="project" value="InterPro"/>
</dbReference>
<dbReference type="Pfam" id="PF01096">
    <property type="entry name" value="Zn_ribbon_TFIIS"/>
    <property type="match status" value="1"/>
</dbReference>
<evidence type="ECO:0000256" key="6">
    <source>
        <dbReference type="PIRSR" id="PIRSR005586-2"/>
    </source>
</evidence>
<keyword evidence="4" id="KW-0804">Transcription</keyword>
<name>A0A0M0BTX7_9ARCH</name>
<dbReference type="GO" id="GO:0003676">
    <property type="term" value="F:nucleic acid binding"/>
    <property type="evidence" value="ECO:0007669"/>
    <property type="project" value="InterPro"/>
</dbReference>
<dbReference type="GO" id="GO:0008270">
    <property type="term" value="F:zinc ion binding"/>
    <property type="evidence" value="ECO:0007669"/>
    <property type="project" value="UniProtKB-KW"/>
</dbReference>
<comment type="similarity">
    <text evidence="4">Belongs to the archaeal rpoM/eukaryotic RPA12/RPB9/RPC11 RNA polymerase family.</text>
</comment>
<dbReference type="EMBL" id="LFWU01000085">
    <property type="protein sequence ID" value="KON31919.1"/>
    <property type="molecule type" value="Genomic_DNA"/>
</dbReference>
<dbReference type="PROSITE" id="PS51133">
    <property type="entry name" value="ZF_TFIIS_2"/>
    <property type="match status" value="1"/>
</dbReference>
<dbReference type="InterPro" id="IPR012164">
    <property type="entry name" value="Rpa12/Rpb9/Rpc10/TFS"/>
</dbReference>
<keyword evidence="2 6" id="KW-0863">Zinc-finger</keyword>
<dbReference type="PANTHER" id="PTHR11239:SF12">
    <property type="entry name" value="DNA-DIRECTED RNA POLYMERASE III SUBUNIT RPC10"/>
    <property type="match status" value="1"/>
</dbReference>
<dbReference type="PANTHER" id="PTHR11239">
    <property type="entry name" value="DNA-DIRECTED RNA POLYMERASE"/>
    <property type="match status" value="1"/>
</dbReference>
<dbReference type="AlphaFoldDB" id="A0A0M0BTX7"/>
<keyword evidence="1 5" id="KW-0479">Metal-binding</keyword>
<dbReference type="InterPro" id="IPR001222">
    <property type="entry name" value="Znf_TFIIS"/>
</dbReference>
<evidence type="ECO:0000256" key="1">
    <source>
        <dbReference type="ARBA" id="ARBA00022723"/>
    </source>
</evidence>